<protein>
    <recommendedName>
        <fullName evidence="1">Pvc16 N-terminal domain-containing protein</fullName>
    </recommendedName>
</protein>
<reference evidence="2 3" key="1">
    <citation type="submission" date="2016-05" db="EMBL/GenBank/DDBJ databases">
        <authorList>
            <person name="Lavstsen T."/>
            <person name="Jespersen J.S."/>
        </authorList>
    </citation>
    <scope>NUCLEOTIDE SEQUENCE [LARGE SCALE GENOMIC DNA]</scope>
    <source>
        <strain evidence="2 3">B7-9</strain>
    </source>
</reference>
<proteinExistence type="predicted"/>
<dbReference type="InterPro" id="IPR025351">
    <property type="entry name" value="Pvc16_N"/>
</dbReference>
<dbReference type="AlphaFoldDB" id="A0A2H3KJ27"/>
<comment type="caution">
    <text evidence="2">The sequence shown here is derived from an EMBL/GenBank/DDBJ whole genome shotgun (WGS) entry which is preliminary data.</text>
</comment>
<feature type="domain" description="Pvc16 N-terminal" evidence="1">
    <location>
        <begin position="16"/>
        <end position="187"/>
    </location>
</feature>
<organism evidence="2 3">
    <name type="scientific">Candidatus Chloroploca asiatica</name>
    <dbReference type="NCBI Taxonomy" id="1506545"/>
    <lineage>
        <taxon>Bacteria</taxon>
        <taxon>Bacillati</taxon>
        <taxon>Chloroflexota</taxon>
        <taxon>Chloroflexia</taxon>
        <taxon>Chloroflexales</taxon>
        <taxon>Chloroflexineae</taxon>
        <taxon>Oscillochloridaceae</taxon>
        <taxon>Candidatus Chloroploca</taxon>
    </lineage>
</organism>
<dbReference type="OrthoDB" id="527247at2"/>
<dbReference type="Proteomes" id="UP000220922">
    <property type="component" value="Unassembled WGS sequence"/>
</dbReference>
<keyword evidence="3" id="KW-1185">Reference proteome</keyword>
<accession>A0A2H3KJ27</accession>
<evidence type="ECO:0000313" key="2">
    <source>
        <dbReference type="EMBL" id="PDV97899.1"/>
    </source>
</evidence>
<evidence type="ECO:0000313" key="3">
    <source>
        <dbReference type="Proteomes" id="UP000220922"/>
    </source>
</evidence>
<evidence type="ECO:0000259" key="1">
    <source>
        <dbReference type="Pfam" id="PF14065"/>
    </source>
</evidence>
<dbReference type="RefSeq" id="WP_097654041.1">
    <property type="nucleotide sequence ID" value="NZ_LYXE01000120.1"/>
</dbReference>
<dbReference type="EMBL" id="LYXE01000120">
    <property type="protein sequence ID" value="PDV97899.1"/>
    <property type="molecule type" value="Genomic_DNA"/>
</dbReference>
<sequence length="197" mass="22433">MANVLAIHSVGYSLIGYLRQAYRTSSLRDQHPCAFRLISSGELADPTSIQTDSTATLTLYLYRMTINEHRRNAPRAPDNARRPLPLSLNLHYLLTVWAESAMAEHNIVAWAMSQFAQEATFGRTQLSAEAGWQPDDLIQVIPEELTIESLMRIWDALEPTYRLSSGYIARVIRIDPDEEEEHRPVVATDFRYEALDD</sequence>
<name>A0A2H3KJ27_9CHLR</name>
<gene>
    <name evidence="2" type="ORF">A9Q02_17150</name>
</gene>
<dbReference type="Pfam" id="PF14065">
    <property type="entry name" value="Pvc16_N"/>
    <property type="match status" value="1"/>
</dbReference>